<dbReference type="OrthoDB" id="4412616at2"/>
<dbReference type="HOGENOM" id="CLU_078729_1_0_11"/>
<proteinExistence type="predicted"/>
<feature type="transmembrane region" description="Helical" evidence="2">
    <location>
        <begin position="50"/>
        <end position="70"/>
    </location>
</feature>
<dbReference type="KEGG" id="ccn:H924_10540"/>
<keyword evidence="2" id="KW-0812">Transmembrane</keyword>
<protein>
    <submittedName>
        <fullName evidence="3">Uncharacterized protein</fullName>
    </submittedName>
</protein>
<dbReference type="EMBL" id="CP004354">
    <property type="protein sequence ID" value="AGG67536.1"/>
    <property type="molecule type" value="Genomic_DNA"/>
</dbReference>
<evidence type="ECO:0000313" key="4">
    <source>
        <dbReference type="Proteomes" id="UP000011760"/>
    </source>
</evidence>
<dbReference type="Proteomes" id="UP000011760">
    <property type="component" value="Chromosome"/>
</dbReference>
<name>M1TTK8_9CORY</name>
<evidence type="ECO:0000256" key="1">
    <source>
        <dbReference type="SAM" id="MobiDB-lite"/>
    </source>
</evidence>
<evidence type="ECO:0000313" key="3">
    <source>
        <dbReference type="EMBL" id="AGG67536.1"/>
    </source>
</evidence>
<keyword evidence="4" id="KW-1185">Reference proteome</keyword>
<evidence type="ECO:0000256" key="2">
    <source>
        <dbReference type="SAM" id="Phobius"/>
    </source>
</evidence>
<reference evidence="3 4" key="1">
    <citation type="submission" date="2013-02" db="EMBL/GenBank/DDBJ databases">
        <title>The complete genome sequence of Corynebacterium callunae DSM 20147.</title>
        <authorList>
            <person name="Ruckert C."/>
            <person name="Albersmeier A."/>
            <person name="Kalinowski J."/>
        </authorList>
    </citation>
    <scope>NUCLEOTIDE SEQUENCE [LARGE SCALE GENOMIC DNA]</scope>
    <source>
        <strain evidence="3 4">DSM 20147</strain>
    </source>
</reference>
<gene>
    <name evidence="3" type="ORF">H924_10540</name>
</gene>
<dbReference type="eggNOG" id="COG0515">
    <property type="taxonomic scope" value="Bacteria"/>
</dbReference>
<feature type="compositionally biased region" description="Low complexity" evidence="1">
    <location>
        <begin position="131"/>
        <end position="141"/>
    </location>
</feature>
<feature type="region of interest" description="Disordered" evidence="1">
    <location>
        <begin position="77"/>
        <end position="141"/>
    </location>
</feature>
<keyword evidence="2" id="KW-0472">Membrane</keyword>
<keyword evidence="2" id="KW-1133">Transmembrane helix</keyword>
<dbReference type="AlphaFoldDB" id="M1TTK8"/>
<accession>M1TTK8</accession>
<sequence>MAMADSVDPETTQFPPVRATPQAINLGSSAQLQASPQGNNRGNNRGNGPVIALLSLLLVITVAAGVWLLVGLDGDKNSSESSALATDSSITATQPTQPAESEEAAASSATTQAEESTAAPSGRPAQPTLPDGAMPANDAAASNADAGNLNNVYSGSVVTSAEFARAVRDAFVLHYLDTNELSGQIQATSPVTGDTYSLSCEDNGQFVTCSGGNNAVVYIS</sequence>
<organism evidence="3 4">
    <name type="scientific">Corynebacterium callunae DSM 20147</name>
    <dbReference type="NCBI Taxonomy" id="1121353"/>
    <lineage>
        <taxon>Bacteria</taxon>
        <taxon>Bacillati</taxon>
        <taxon>Actinomycetota</taxon>
        <taxon>Actinomycetes</taxon>
        <taxon>Mycobacteriales</taxon>
        <taxon>Corynebacteriaceae</taxon>
        <taxon>Corynebacterium</taxon>
    </lineage>
</organism>
<dbReference type="PATRIC" id="fig|1121353.3.peg.2151"/>
<feature type="compositionally biased region" description="Low complexity" evidence="1">
    <location>
        <begin position="79"/>
        <end position="121"/>
    </location>
</feature>